<dbReference type="PANTHER" id="PTHR21137">
    <property type="entry name" value="ODORANT RECEPTOR"/>
    <property type="match status" value="1"/>
</dbReference>
<sequence length="426" mass="49403">MAPPRVFRSLKRWFDDSDAKYPLEFNYVRQLIFLLSSVGSWPHNQFGRDRLHFVMSIYNLILIGVAITISSAASAYIWINRETISFSFMGHVILCILLETLYLQRITTSRTKQYGEIVKDLLDEFHLFYFQNRSQYAAKMYKQIQVISKIFTIYVSCHILCGISLFAFMPWYNNYKSGMFGADPPANKTFEHALYFYCFTDKFYTNVNFYWILFFFNIPTSFHTSSGILTFDLLLSLTVFQILGHLKIMKHDLSCIPSTADIYSPEENVRVRETLKGIIDHHNIIIKFVDKCSEAFSTYLFMFYMLMQLLTIVVTLEVTAFTADALAKYGPLTVAIYQPLIQISILFEMISTQSEKLIDAIYDIPWECMDTSNRRTVMFFLLRAQEPVTLKAAKMVPVGVMTMTAVLKTTFSYYMLLNAIAESAEQ</sequence>
<evidence type="ECO:0000256" key="8">
    <source>
        <dbReference type="ARBA" id="ARBA00023170"/>
    </source>
</evidence>
<evidence type="ECO:0000256" key="4">
    <source>
        <dbReference type="ARBA" id="ARBA00022692"/>
    </source>
</evidence>
<organism evidence="11">
    <name type="scientific">Cydia fagiglandana</name>
    <dbReference type="NCBI Taxonomy" id="1458189"/>
    <lineage>
        <taxon>Eukaryota</taxon>
        <taxon>Metazoa</taxon>
        <taxon>Ecdysozoa</taxon>
        <taxon>Arthropoda</taxon>
        <taxon>Hexapoda</taxon>
        <taxon>Insecta</taxon>
        <taxon>Pterygota</taxon>
        <taxon>Neoptera</taxon>
        <taxon>Endopterygota</taxon>
        <taxon>Lepidoptera</taxon>
        <taxon>Glossata</taxon>
        <taxon>Ditrysia</taxon>
        <taxon>Tortricoidea</taxon>
        <taxon>Tortricidae</taxon>
        <taxon>Olethreutinae</taxon>
        <taxon>Grapholitini</taxon>
        <taxon>Cydia</taxon>
    </lineage>
</organism>
<keyword evidence="5 10" id="KW-0552">Olfaction</keyword>
<keyword evidence="6 10" id="KW-1133">Transmembrane helix</keyword>
<evidence type="ECO:0000256" key="6">
    <source>
        <dbReference type="ARBA" id="ARBA00022989"/>
    </source>
</evidence>
<dbReference type="Pfam" id="PF02949">
    <property type="entry name" value="7tm_6"/>
    <property type="match status" value="1"/>
</dbReference>
<protein>
    <recommendedName>
        <fullName evidence="10">Odorant receptor</fullName>
    </recommendedName>
</protein>
<dbReference type="InterPro" id="IPR004117">
    <property type="entry name" value="7tm6_olfct_rcpt"/>
</dbReference>
<evidence type="ECO:0000256" key="7">
    <source>
        <dbReference type="ARBA" id="ARBA00023136"/>
    </source>
</evidence>
<dbReference type="GO" id="GO:0007165">
    <property type="term" value="P:signal transduction"/>
    <property type="evidence" value="ECO:0007669"/>
    <property type="project" value="UniProtKB-KW"/>
</dbReference>
<evidence type="ECO:0000256" key="3">
    <source>
        <dbReference type="ARBA" id="ARBA00022606"/>
    </source>
</evidence>
<evidence type="ECO:0000256" key="9">
    <source>
        <dbReference type="ARBA" id="ARBA00023224"/>
    </source>
</evidence>
<gene>
    <name evidence="11" type="primary">OR</name>
</gene>
<keyword evidence="8 10" id="KW-0675">Receptor</keyword>
<dbReference type="GO" id="GO:0004984">
    <property type="term" value="F:olfactory receptor activity"/>
    <property type="evidence" value="ECO:0007669"/>
    <property type="project" value="InterPro"/>
</dbReference>
<dbReference type="GO" id="GO:0005886">
    <property type="term" value="C:plasma membrane"/>
    <property type="evidence" value="ECO:0007669"/>
    <property type="project" value="UniProtKB-SubCell"/>
</dbReference>
<evidence type="ECO:0000256" key="10">
    <source>
        <dbReference type="RuleBase" id="RU351113"/>
    </source>
</evidence>
<feature type="transmembrane region" description="Helical" evidence="10">
    <location>
        <begin position="301"/>
        <end position="323"/>
    </location>
</feature>
<accession>A0A223HD41</accession>
<comment type="caution">
    <text evidence="10">Lacks conserved residue(s) required for the propagation of feature annotation.</text>
</comment>
<feature type="transmembrane region" description="Helical" evidence="10">
    <location>
        <begin position="150"/>
        <end position="172"/>
    </location>
</feature>
<keyword evidence="9 10" id="KW-0807">Transducer</keyword>
<comment type="subcellular location">
    <subcellularLocation>
        <location evidence="1 10">Cell membrane</location>
        <topology evidence="1 10">Multi-pass membrane protein</topology>
    </subcellularLocation>
</comment>
<evidence type="ECO:0000313" key="11">
    <source>
        <dbReference type="EMBL" id="AST36298.1"/>
    </source>
</evidence>
<name>A0A223HD41_9NEOP</name>
<comment type="similarity">
    <text evidence="10">Belongs to the insect chemoreceptor superfamily. Heteromeric odorant receptor channel (TC 1.A.69) family.</text>
</comment>
<keyword evidence="3 10" id="KW-0716">Sensory transduction</keyword>
<reference evidence="11" key="1">
    <citation type="journal article" date="2017" name="Sci. Rep.">
        <title>Antennal transcriptomes of three tortricid moths reveal putative conserved chemosensory receptors for social and habitat olfactory cues.</title>
        <authorList>
            <person name="Gonzalez F."/>
            <person name="Witzgall P."/>
            <person name="Walker W.B."/>
        </authorList>
    </citation>
    <scope>NUCLEOTIDE SEQUENCE</scope>
</reference>
<dbReference type="AlphaFoldDB" id="A0A223HD41"/>
<dbReference type="GO" id="GO:0005549">
    <property type="term" value="F:odorant binding"/>
    <property type="evidence" value="ECO:0007669"/>
    <property type="project" value="InterPro"/>
</dbReference>
<feature type="transmembrane region" description="Helical" evidence="10">
    <location>
        <begin position="57"/>
        <end position="78"/>
    </location>
</feature>
<evidence type="ECO:0000256" key="1">
    <source>
        <dbReference type="ARBA" id="ARBA00004651"/>
    </source>
</evidence>
<dbReference type="EMBL" id="KY283639">
    <property type="protein sequence ID" value="AST36298.1"/>
    <property type="molecule type" value="mRNA"/>
</dbReference>
<evidence type="ECO:0000256" key="2">
    <source>
        <dbReference type="ARBA" id="ARBA00022475"/>
    </source>
</evidence>
<proteinExistence type="evidence at transcript level"/>
<feature type="transmembrane region" description="Helical" evidence="10">
    <location>
        <begin position="209"/>
        <end position="240"/>
    </location>
</feature>
<keyword evidence="7 10" id="KW-0472">Membrane</keyword>
<keyword evidence="2" id="KW-1003">Cell membrane</keyword>
<dbReference type="PANTHER" id="PTHR21137:SF35">
    <property type="entry name" value="ODORANT RECEPTOR 19A-RELATED"/>
    <property type="match status" value="1"/>
</dbReference>
<feature type="transmembrane region" description="Helical" evidence="10">
    <location>
        <begin position="84"/>
        <end position="103"/>
    </location>
</feature>
<keyword evidence="4 10" id="KW-0812">Transmembrane</keyword>
<evidence type="ECO:0000256" key="5">
    <source>
        <dbReference type="ARBA" id="ARBA00022725"/>
    </source>
</evidence>